<proteinExistence type="predicted"/>
<dbReference type="InterPro" id="IPR028098">
    <property type="entry name" value="Glyco_trans_4-like_N"/>
</dbReference>
<keyword evidence="3" id="KW-1185">Reference proteome</keyword>
<protein>
    <submittedName>
        <fullName evidence="2">Glycosyl transferase</fullName>
    </submittedName>
</protein>
<reference evidence="2 3" key="1">
    <citation type="submission" date="2017-10" db="EMBL/GenBank/DDBJ databases">
        <title>Effective Description of Clostridium neonatale sp. nov. linked to necrotizing enterocolitis in neonates and a clarification of species assignable to the genus Clostridium (Prazmowski 1880) emend. Lawson and Rainey 2016.</title>
        <authorList>
            <person name="Bernard K."/>
            <person name="Burdz T."/>
            <person name="Wiebe D."/>
            <person name="Balcewich B."/>
            <person name="Alfa M."/>
            <person name="Bernier A.-M."/>
        </authorList>
    </citation>
    <scope>NUCLEOTIDE SEQUENCE [LARGE SCALE GENOMIC DNA]</scope>
    <source>
        <strain evidence="2 3">LCDC99A005</strain>
    </source>
</reference>
<dbReference type="Gene3D" id="3.40.50.2000">
    <property type="entry name" value="Glycogen Phosphorylase B"/>
    <property type="match status" value="2"/>
</dbReference>
<evidence type="ECO:0000259" key="1">
    <source>
        <dbReference type="Pfam" id="PF13439"/>
    </source>
</evidence>
<dbReference type="GO" id="GO:0016740">
    <property type="term" value="F:transferase activity"/>
    <property type="evidence" value="ECO:0007669"/>
    <property type="project" value="UniProtKB-KW"/>
</dbReference>
<gene>
    <name evidence="2" type="ORF">CQ394_11105</name>
</gene>
<dbReference type="EMBL" id="PDCJ01000001">
    <property type="protein sequence ID" value="PEG32210.1"/>
    <property type="molecule type" value="Genomic_DNA"/>
</dbReference>
<evidence type="ECO:0000313" key="2">
    <source>
        <dbReference type="EMBL" id="PEG32210.1"/>
    </source>
</evidence>
<dbReference type="SUPFAM" id="SSF53756">
    <property type="entry name" value="UDP-Glycosyltransferase/glycogen phosphorylase"/>
    <property type="match status" value="1"/>
</dbReference>
<accession>A0A2A7MKX7</accession>
<dbReference type="OrthoDB" id="9794575at2"/>
<dbReference type="Proteomes" id="UP000220840">
    <property type="component" value="Unassembled WGS sequence"/>
</dbReference>
<name>A0A2A7MKX7_9CLOT</name>
<evidence type="ECO:0000313" key="3">
    <source>
        <dbReference type="Proteomes" id="UP000220840"/>
    </source>
</evidence>
<feature type="domain" description="Glycosyltransferase subfamily 4-like N-terminal" evidence="1">
    <location>
        <begin position="112"/>
        <end position="242"/>
    </location>
</feature>
<sequence>MKKVLIIAYYFPPLGWSGVQRTLKFVKYLRDFDWDPIVVTVGETKFSILDKSLEDELPKGIKIIRVDDIVLKDVTDVMKRQIKGYVEASINSISDESLKKLYEEEIEKKISELRDMVLLPDGNVIWANNVIKEINDKIDFTEIDVVYTTSSPYSAHIIGEYIKKEYSIPWIADFRDQWVDNPYIDYDKDSLRYKLEKNMEKNVVFNCDRLITVTPVITENYISTYKIEKNKVITITNGYDEEDFKNIKSKKENNKFTMIHNGSFYLKRNPYTVARVIKKLVENEIIDEKKIEIILNGNNDCNIINKFKEIMGKYSDFIKINGYLSHEESLIKSNNADILLLICGEEESSKQVYTGKVFEYLRLRKPVLSISPKGSLVDKLLDETECGINAEYNDIETIEKIILNYYNSWLKGNKIEVGAKNIEKYERKELTKKLVEIFNEVYYKK</sequence>
<dbReference type="Pfam" id="PF13439">
    <property type="entry name" value="Glyco_transf_4"/>
    <property type="match status" value="1"/>
</dbReference>
<dbReference type="RefSeq" id="WP_058296357.1">
    <property type="nucleotide sequence ID" value="NZ_CAMRXG010000021.1"/>
</dbReference>
<comment type="caution">
    <text evidence="2">The sequence shown here is derived from an EMBL/GenBank/DDBJ whole genome shotgun (WGS) entry which is preliminary data.</text>
</comment>
<keyword evidence="2" id="KW-0808">Transferase</keyword>
<dbReference type="STRING" id="137838.GCA_001458595_03710"/>
<organism evidence="2 3">
    <name type="scientific">Clostridium neonatale</name>
    <dbReference type="NCBI Taxonomy" id="137838"/>
    <lineage>
        <taxon>Bacteria</taxon>
        <taxon>Bacillati</taxon>
        <taxon>Bacillota</taxon>
        <taxon>Clostridia</taxon>
        <taxon>Eubacteriales</taxon>
        <taxon>Clostridiaceae</taxon>
        <taxon>Clostridium</taxon>
    </lineage>
</organism>
<dbReference type="AlphaFoldDB" id="A0A2A7MKX7"/>